<protein>
    <recommendedName>
        <fullName evidence="5">Lipoprotein</fullName>
    </recommendedName>
</protein>
<sequence length="219" mass="24495">MKKILLCVPLLAIFAAGFFGCSQQRQWNHEQRKAMREALRSYRQMVYLDDLNDAEFVLFSDEVAGQLENSYPVYMEFVQMQGVDDTVDMVVVSTIVDELNADARNMRHIYPYNYLVAQGVLPAGLDHEQQKAFYNCFAAKVNATYATMDQFFNAILADTSDMSQIRRLESQCANDLFSWVVTEVDVIETVPATPAATAQTPAAPKTTAGQQTPAAPAKK</sequence>
<dbReference type="EMBL" id="VVXK01000014">
    <property type="protein sequence ID" value="KAA2368376.1"/>
    <property type="molecule type" value="Genomic_DNA"/>
</dbReference>
<evidence type="ECO:0000313" key="4">
    <source>
        <dbReference type="Proteomes" id="UP000323567"/>
    </source>
</evidence>
<organism evidence="3 4">
    <name type="scientific">Alistipes shahii</name>
    <dbReference type="NCBI Taxonomy" id="328814"/>
    <lineage>
        <taxon>Bacteria</taxon>
        <taxon>Pseudomonadati</taxon>
        <taxon>Bacteroidota</taxon>
        <taxon>Bacteroidia</taxon>
        <taxon>Bacteroidales</taxon>
        <taxon>Rikenellaceae</taxon>
        <taxon>Alistipes</taxon>
    </lineage>
</organism>
<comment type="caution">
    <text evidence="3">The sequence shown here is derived from an EMBL/GenBank/DDBJ whole genome shotgun (WGS) entry which is preliminary data.</text>
</comment>
<evidence type="ECO:0000313" key="3">
    <source>
        <dbReference type="EMBL" id="KAA2368376.1"/>
    </source>
</evidence>
<name>A0A5B3G4U0_9BACT</name>
<feature type="region of interest" description="Disordered" evidence="1">
    <location>
        <begin position="195"/>
        <end position="219"/>
    </location>
</feature>
<dbReference type="AlphaFoldDB" id="A0A5B3G4U0"/>
<proteinExistence type="predicted"/>
<evidence type="ECO:0000256" key="1">
    <source>
        <dbReference type="SAM" id="MobiDB-lite"/>
    </source>
</evidence>
<evidence type="ECO:0008006" key="5">
    <source>
        <dbReference type="Google" id="ProtNLM"/>
    </source>
</evidence>
<dbReference type="RefSeq" id="WP_118406488.1">
    <property type="nucleotide sequence ID" value="NZ_CAUCFE010000015.1"/>
</dbReference>
<dbReference type="Proteomes" id="UP000323567">
    <property type="component" value="Unassembled WGS sequence"/>
</dbReference>
<feature type="signal peptide" evidence="2">
    <location>
        <begin position="1"/>
        <end position="20"/>
    </location>
</feature>
<dbReference type="PROSITE" id="PS51257">
    <property type="entry name" value="PROKAR_LIPOPROTEIN"/>
    <property type="match status" value="1"/>
</dbReference>
<reference evidence="3 4" key="1">
    <citation type="journal article" date="2019" name="Nat. Med.">
        <title>A library of human gut bacterial isolates paired with longitudinal multiomics data enables mechanistic microbiome research.</title>
        <authorList>
            <person name="Poyet M."/>
            <person name="Groussin M."/>
            <person name="Gibbons S.M."/>
            <person name="Avila-Pacheco J."/>
            <person name="Jiang X."/>
            <person name="Kearney S.M."/>
            <person name="Perrotta A.R."/>
            <person name="Berdy B."/>
            <person name="Zhao S."/>
            <person name="Lieberman T.D."/>
            <person name="Swanson P.K."/>
            <person name="Smith M."/>
            <person name="Roesemann S."/>
            <person name="Alexander J.E."/>
            <person name="Rich S.A."/>
            <person name="Livny J."/>
            <person name="Vlamakis H."/>
            <person name="Clish C."/>
            <person name="Bullock K."/>
            <person name="Deik A."/>
            <person name="Scott J."/>
            <person name="Pierce K.A."/>
            <person name="Xavier R.J."/>
            <person name="Alm E.J."/>
        </authorList>
    </citation>
    <scope>NUCLEOTIDE SEQUENCE [LARGE SCALE GENOMIC DNA]</scope>
    <source>
        <strain evidence="3 4">BIOML-A2</strain>
    </source>
</reference>
<accession>A0A5B3G4U0</accession>
<keyword evidence="2" id="KW-0732">Signal</keyword>
<feature type="chain" id="PRO_5023131915" description="Lipoprotein" evidence="2">
    <location>
        <begin position="21"/>
        <end position="219"/>
    </location>
</feature>
<evidence type="ECO:0000256" key="2">
    <source>
        <dbReference type="SAM" id="SignalP"/>
    </source>
</evidence>
<gene>
    <name evidence="3" type="ORF">F2Y13_10125</name>
</gene>